<keyword evidence="3" id="KW-1185">Reference proteome</keyword>
<comment type="caution">
    <text evidence="2">The sequence shown here is derived from an EMBL/GenBank/DDBJ whole genome shotgun (WGS) entry which is preliminary data.</text>
</comment>
<gene>
    <name evidence="2" type="ORF">GCM10011495_31200</name>
</gene>
<evidence type="ECO:0000313" key="3">
    <source>
        <dbReference type="Proteomes" id="UP000637774"/>
    </source>
</evidence>
<feature type="region of interest" description="Disordered" evidence="1">
    <location>
        <begin position="1"/>
        <end position="22"/>
    </location>
</feature>
<evidence type="ECO:0000256" key="1">
    <source>
        <dbReference type="SAM" id="MobiDB-lite"/>
    </source>
</evidence>
<proteinExistence type="predicted"/>
<accession>A0ABQ2ACD0</accession>
<reference evidence="3" key="1">
    <citation type="journal article" date="2019" name="Int. J. Syst. Evol. Microbiol.">
        <title>The Global Catalogue of Microorganisms (GCM) 10K type strain sequencing project: providing services to taxonomists for standard genome sequencing and annotation.</title>
        <authorList>
            <consortium name="The Broad Institute Genomics Platform"/>
            <consortium name="The Broad Institute Genome Sequencing Center for Infectious Disease"/>
            <person name="Wu L."/>
            <person name="Ma J."/>
        </authorList>
    </citation>
    <scope>NUCLEOTIDE SEQUENCE [LARGE SCALE GENOMIC DNA]</scope>
    <source>
        <strain evidence="3">CGMCC 1.14966</strain>
    </source>
</reference>
<dbReference type="EMBL" id="BMGY01000035">
    <property type="protein sequence ID" value="GGH88888.1"/>
    <property type="molecule type" value="Genomic_DNA"/>
</dbReference>
<dbReference type="Proteomes" id="UP000637774">
    <property type="component" value="Unassembled WGS sequence"/>
</dbReference>
<sequence length="67" mass="7522">MPTTGSRGAWGWQAHNSQHNTELPCNKGRHTSQVFILIGAVLERHLPAQPALTLNKWGSKYRKDEEA</sequence>
<evidence type="ECO:0000313" key="2">
    <source>
        <dbReference type="EMBL" id="GGH88888.1"/>
    </source>
</evidence>
<name>A0ABQ2ACD0_9BACT</name>
<organism evidence="2 3">
    <name type="scientific">Hymenobacter frigidus</name>
    <dbReference type="NCBI Taxonomy" id="1524095"/>
    <lineage>
        <taxon>Bacteria</taxon>
        <taxon>Pseudomonadati</taxon>
        <taxon>Bacteroidota</taxon>
        <taxon>Cytophagia</taxon>
        <taxon>Cytophagales</taxon>
        <taxon>Hymenobacteraceae</taxon>
        <taxon>Hymenobacter</taxon>
    </lineage>
</organism>
<protein>
    <submittedName>
        <fullName evidence="2">Uncharacterized protein</fullName>
    </submittedName>
</protein>